<proteinExistence type="inferred from homology"/>
<dbReference type="InterPro" id="IPR001905">
    <property type="entry name" value="Ammonium_transpt"/>
</dbReference>
<dbReference type="PANTHER" id="PTHR43029:SF10">
    <property type="entry name" value="AMMONIUM TRANSPORTER MEP2"/>
    <property type="match status" value="1"/>
</dbReference>
<dbReference type="NCBIfam" id="TIGR00836">
    <property type="entry name" value="amt"/>
    <property type="match status" value="1"/>
</dbReference>
<feature type="transmembrane region" description="Helical" evidence="8">
    <location>
        <begin position="259"/>
        <end position="280"/>
    </location>
</feature>
<dbReference type="InterPro" id="IPR024041">
    <property type="entry name" value="NH4_transpt_AmtB-like_dom"/>
</dbReference>
<dbReference type="PANTHER" id="PTHR43029">
    <property type="entry name" value="AMMONIUM TRANSPORTER MEP2"/>
    <property type="match status" value="1"/>
</dbReference>
<evidence type="ECO:0000256" key="8">
    <source>
        <dbReference type="RuleBase" id="RU362002"/>
    </source>
</evidence>
<dbReference type="AlphaFoldDB" id="A0A5E8B5N0"/>
<feature type="transmembrane region" description="Helical" evidence="8">
    <location>
        <begin position="391"/>
        <end position="414"/>
    </location>
</feature>
<dbReference type="SUPFAM" id="SSF111352">
    <property type="entry name" value="Ammonium transporter"/>
    <property type="match status" value="1"/>
</dbReference>
<evidence type="ECO:0000256" key="4">
    <source>
        <dbReference type="ARBA" id="ARBA00022692"/>
    </source>
</evidence>
<organism evidence="11 12">
    <name type="scientific">Magnusiomyces paraingens</name>
    <dbReference type="NCBI Taxonomy" id="2606893"/>
    <lineage>
        <taxon>Eukaryota</taxon>
        <taxon>Fungi</taxon>
        <taxon>Dikarya</taxon>
        <taxon>Ascomycota</taxon>
        <taxon>Saccharomycotina</taxon>
        <taxon>Dipodascomycetes</taxon>
        <taxon>Dipodascales</taxon>
        <taxon>Dipodascaceae</taxon>
        <taxon>Magnusiomyces</taxon>
    </lineage>
</organism>
<dbReference type="GO" id="GO:0005886">
    <property type="term" value="C:plasma membrane"/>
    <property type="evidence" value="ECO:0007669"/>
    <property type="project" value="UniProtKB-SubCell"/>
</dbReference>
<evidence type="ECO:0000313" key="12">
    <source>
        <dbReference type="Proteomes" id="UP000398389"/>
    </source>
</evidence>
<gene>
    <name evidence="11" type="ORF">SAPINGB_P001421</name>
</gene>
<dbReference type="OrthoDB" id="534912at2759"/>
<keyword evidence="3 8" id="KW-0813">Transport</keyword>
<dbReference type="GO" id="GO:0008519">
    <property type="term" value="F:ammonium channel activity"/>
    <property type="evidence" value="ECO:0007669"/>
    <property type="project" value="InterPro"/>
</dbReference>
<dbReference type="InterPro" id="IPR018047">
    <property type="entry name" value="Ammonium_transpt_CS"/>
</dbReference>
<feature type="transmembrane region" description="Helical" evidence="8">
    <location>
        <begin position="315"/>
        <end position="334"/>
    </location>
</feature>
<keyword evidence="7 8" id="KW-0924">Ammonia transport</keyword>
<evidence type="ECO:0000313" key="11">
    <source>
        <dbReference type="EMBL" id="VVT46855.1"/>
    </source>
</evidence>
<dbReference type="EMBL" id="CABVLU010000001">
    <property type="protein sequence ID" value="VVT46855.1"/>
    <property type="molecule type" value="Genomic_DNA"/>
</dbReference>
<dbReference type="Proteomes" id="UP000398389">
    <property type="component" value="Unassembled WGS sequence"/>
</dbReference>
<evidence type="ECO:0000256" key="9">
    <source>
        <dbReference type="SAM" id="MobiDB-lite"/>
    </source>
</evidence>
<dbReference type="GO" id="GO:0019740">
    <property type="term" value="P:nitrogen utilization"/>
    <property type="evidence" value="ECO:0007669"/>
    <property type="project" value="UniProtKB-ARBA"/>
</dbReference>
<evidence type="ECO:0000256" key="2">
    <source>
        <dbReference type="ARBA" id="ARBA00005887"/>
    </source>
</evidence>
<feature type="domain" description="Ammonium transporter AmtB-like" evidence="10">
    <location>
        <begin position="36"/>
        <end position="441"/>
    </location>
</feature>
<feature type="region of interest" description="Disordered" evidence="9">
    <location>
        <begin position="451"/>
        <end position="499"/>
    </location>
</feature>
<evidence type="ECO:0000256" key="5">
    <source>
        <dbReference type="ARBA" id="ARBA00022989"/>
    </source>
</evidence>
<feature type="transmembrane region" description="Helical" evidence="8">
    <location>
        <begin position="154"/>
        <end position="176"/>
    </location>
</feature>
<feature type="transmembrane region" description="Helical" evidence="8">
    <location>
        <begin position="346"/>
        <end position="371"/>
    </location>
</feature>
<comment type="subcellular location">
    <subcellularLocation>
        <location evidence="8">Cell membrane</location>
        <topology evidence="8">Multi-pass membrane protein</topology>
    </subcellularLocation>
    <subcellularLocation>
        <location evidence="1">Membrane</location>
        <topology evidence="1">Multi-pass membrane protein</topology>
    </subcellularLocation>
</comment>
<feature type="transmembrane region" description="Helical" evidence="8">
    <location>
        <begin position="120"/>
        <end position="142"/>
    </location>
</feature>
<keyword evidence="4 8" id="KW-0812">Transmembrane</keyword>
<keyword evidence="6 8" id="KW-0472">Membrane</keyword>
<dbReference type="Gene3D" id="1.10.3430.10">
    <property type="entry name" value="Ammonium transporter AmtB like domains"/>
    <property type="match status" value="1"/>
</dbReference>
<keyword evidence="12" id="KW-1185">Reference proteome</keyword>
<comment type="similarity">
    <text evidence="2 8">Belongs to the ammonia transporter channel (TC 1.A.11.2) family.</text>
</comment>
<feature type="transmembrane region" description="Helical" evidence="8">
    <location>
        <begin position="68"/>
        <end position="86"/>
    </location>
</feature>
<dbReference type="GeneID" id="43580243"/>
<accession>A0A5E8B5N0</accession>
<feature type="transmembrane region" description="Helical" evidence="8">
    <location>
        <begin position="229"/>
        <end position="247"/>
    </location>
</feature>
<evidence type="ECO:0000256" key="7">
    <source>
        <dbReference type="ARBA" id="ARBA00023177"/>
    </source>
</evidence>
<feature type="compositionally biased region" description="Basic and acidic residues" evidence="9">
    <location>
        <begin position="490"/>
        <end position="499"/>
    </location>
</feature>
<keyword evidence="5 8" id="KW-1133">Transmembrane helix</keyword>
<feature type="transmembrane region" description="Helical" evidence="8">
    <location>
        <begin position="35"/>
        <end position="56"/>
    </location>
</feature>
<dbReference type="RefSeq" id="XP_031852034.1">
    <property type="nucleotide sequence ID" value="XM_031996143.1"/>
</dbReference>
<reference evidence="11 12" key="1">
    <citation type="submission" date="2019-09" db="EMBL/GenBank/DDBJ databases">
        <authorList>
            <person name="Brejova B."/>
        </authorList>
    </citation>
    <scope>NUCLEOTIDE SEQUENCE [LARGE SCALE GENOMIC DNA]</scope>
</reference>
<feature type="transmembrane region" description="Helical" evidence="8">
    <location>
        <begin position="292"/>
        <end position="309"/>
    </location>
</feature>
<dbReference type="FunFam" id="1.10.3430.10:FF:000003">
    <property type="entry name" value="Ammonium transporter"/>
    <property type="match status" value="1"/>
</dbReference>
<evidence type="ECO:0000256" key="3">
    <source>
        <dbReference type="ARBA" id="ARBA00022448"/>
    </source>
</evidence>
<dbReference type="InterPro" id="IPR029020">
    <property type="entry name" value="Ammonium/urea_transptr"/>
</dbReference>
<name>A0A5E8B5N0_9ASCO</name>
<evidence type="ECO:0000256" key="1">
    <source>
        <dbReference type="ARBA" id="ARBA00004141"/>
    </source>
</evidence>
<feature type="transmembrane region" description="Helical" evidence="8">
    <location>
        <begin position="188"/>
        <end position="208"/>
    </location>
</feature>
<evidence type="ECO:0000256" key="6">
    <source>
        <dbReference type="ARBA" id="ARBA00023136"/>
    </source>
</evidence>
<protein>
    <recommendedName>
        <fullName evidence="8">Ammonium transporter</fullName>
    </recommendedName>
</protein>
<feature type="compositionally biased region" description="Low complexity" evidence="9">
    <location>
        <begin position="464"/>
        <end position="473"/>
    </location>
</feature>
<sequence length="499" mass="53015">MSDADASTTAGLTGTGTGGDSLTVDLNQQFDRADMAWIMVSSALVWIMIPGVGLLYSGLSRKKNAVSLLWMSIMAAGLIGFEWFFWGYSLTFSHHGGAFLGKMNNFCLMDVLGAPSVVTALPDILFCFYQGMFACVTGMIMVGGAHERARLGPMMVYLFIWMTIVYSPVACWTWGPKGWLVVLGSLDYAGGGPVHMASGAGALAYAFVCGKRRDPSTDSNKLPTFKPHSVTSAVFGTVFLWFGWFGFNGGSTGNASIRSAYALFNTNLAAACGAITWLLVDYFRFERKWTTIGMCSGAVAGLVGITPAAGFVPVYFAVPIGMVTAIGCNYATSLKHLFRIDDGLDVFALHGVGGFLGSFMTGLFAADYVAALDGTEIKGGWINHHWKQLGYQLSGSVSILAWSFGISTTILMVMNRIPFLHVRLDEDKENLGIDFTEIGEQDDDLEEKGLDTPGIAGMTPIDQGAITPGINTPPGGGAAGAGAATGKSSSDLDTKKAEE</sequence>
<dbReference type="Pfam" id="PF00909">
    <property type="entry name" value="Ammonium_transp"/>
    <property type="match status" value="1"/>
</dbReference>
<dbReference type="PROSITE" id="PS01219">
    <property type="entry name" value="AMMONIUM_TRANSP"/>
    <property type="match status" value="1"/>
</dbReference>
<evidence type="ECO:0000259" key="10">
    <source>
        <dbReference type="Pfam" id="PF00909"/>
    </source>
</evidence>